<accession>A0A918F3Y9</accession>
<proteinExistence type="predicted"/>
<dbReference type="EMBL" id="BMQL01000008">
    <property type="protein sequence ID" value="GGR06394.1"/>
    <property type="molecule type" value="Genomic_DNA"/>
</dbReference>
<dbReference type="AlphaFoldDB" id="A0A918F3Y9"/>
<feature type="signal peptide" evidence="1">
    <location>
        <begin position="1"/>
        <end position="18"/>
    </location>
</feature>
<organism evidence="2 3">
    <name type="scientific">Deinococcus ruber</name>
    <dbReference type="NCBI Taxonomy" id="1848197"/>
    <lineage>
        <taxon>Bacteria</taxon>
        <taxon>Thermotogati</taxon>
        <taxon>Deinococcota</taxon>
        <taxon>Deinococci</taxon>
        <taxon>Deinococcales</taxon>
        <taxon>Deinococcaceae</taxon>
        <taxon>Deinococcus</taxon>
    </lineage>
</organism>
<evidence type="ECO:0008006" key="4">
    <source>
        <dbReference type="Google" id="ProtNLM"/>
    </source>
</evidence>
<dbReference type="RefSeq" id="WP_189089715.1">
    <property type="nucleotide sequence ID" value="NZ_BMQL01000008.1"/>
</dbReference>
<protein>
    <recommendedName>
        <fullName evidence="4">Secreted protein</fullName>
    </recommendedName>
</protein>
<reference evidence="2" key="2">
    <citation type="submission" date="2020-09" db="EMBL/GenBank/DDBJ databases">
        <authorList>
            <person name="Sun Q."/>
            <person name="Ohkuma M."/>
        </authorList>
    </citation>
    <scope>NUCLEOTIDE SEQUENCE</scope>
    <source>
        <strain evidence="2">JCM 31311</strain>
    </source>
</reference>
<evidence type="ECO:0000256" key="1">
    <source>
        <dbReference type="SAM" id="SignalP"/>
    </source>
</evidence>
<dbReference type="Proteomes" id="UP000603865">
    <property type="component" value="Unassembled WGS sequence"/>
</dbReference>
<sequence length="169" mass="17347">MKNLLLLSALAVSSVAAAKSDPCKLLSPNEVAAALGTSTVTASTATNQDFPSCNFDFEGGALQVSIITPAQKFLQGKTLLAFTQSGGDDNGGFKGLKTIAGLGDEAVGNSSKASTTVGKNTVTADIGTVLVRRGNSIILLLALANEPAANSINDRSMQSLTRRALLRLH</sequence>
<keyword evidence="1" id="KW-0732">Signal</keyword>
<keyword evidence="3" id="KW-1185">Reference proteome</keyword>
<comment type="caution">
    <text evidence="2">The sequence shown here is derived from an EMBL/GenBank/DDBJ whole genome shotgun (WGS) entry which is preliminary data.</text>
</comment>
<reference evidence="2" key="1">
    <citation type="journal article" date="2014" name="Int. J. Syst. Evol. Microbiol.">
        <title>Complete genome sequence of Corynebacterium casei LMG S-19264T (=DSM 44701T), isolated from a smear-ripened cheese.</title>
        <authorList>
            <consortium name="US DOE Joint Genome Institute (JGI-PGF)"/>
            <person name="Walter F."/>
            <person name="Albersmeier A."/>
            <person name="Kalinowski J."/>
            <person name="Ruckert C."/>
        </authorList>
    </citation>
    <scope>NUCLEOTIDE SEQUENCE</scope>
    <source>
        <strain evidence="2">JCM 31311</strain>
    </source>
</reference>
<evidence type="ECO:0000313" key="3">
    <source>
        <dbReference type="Proteomes" id="UP000603865"/>
    </source>
</evidence>
<evidence type="ECO:0000313" key="2">
    <source>
        <dbReference type="EMBL" id="GGR06394.1"/>
    </source>
</evidence>
<gene>
    <name evidence="2" type="ORF">GCM10008957_18990</name>
</gene>
<feature type="chain" id="PRO_5037455992" description="Secreted protein" evidence="1">
    <location>
        <begin position="19"/>
        <end position="169"/>
    </location>
</feature>
<name>A0A918F3Y9_9DEIO</name>